<dbReference type="GO" id="GO:0010043">
    <property type="term" value="P:response to zinc ion"/>
    <property type="evidence" value="ECO:0007669"/>
    <property type="project" value="TreeGrafter"/>
</dbReference>
<dbReference type="Pfam" id="PF00950">
    <property type="entry name" value="ABC-3"/>
    <property type="match status" value="1"/>
</dbReference>
<dbReference type="PANTHER" id="PTHR30477:SF13">
    <property type="entry name" value="IRON TRANSPORT SYSTEM MEMBRANE PROTEIN HI_0360-RELATED"/>
    <property type="match status" value="1"/>
</dbReference>
<evidence type="ECO:0000313" key="8">
    <source>
        <dbReference type="EMBL" id="SMC26926.1"/>
    </source>
</evidence>
<evidence type="ECO:0000313" key="9">
    <source>
        <dbReference type="Proteomes" id="UP000192468"/>
    </source>
</evidence>
<dbReference type="InterPro" id="IPR001626">
    <property type="entry name" value="ABC_TroCD"/>
</dbReference>
<evidence type="ECO:0000256" key="6">
    <source>
        <dbReference type="RuleBase" id="RU003943"/>
    </source>
</evidence>
<evidence type="ECO:0000256" key="2">
    <source>
        <dbReference type="ARBA" id="ARBA00008034"/>
    </source>
</evidence>
<dbReference type="OrthoDB" id="1952395at2"/>
<comment type="similarity">
    <text evidence="2 6">Belongs to the ABC-3 integral membrane protein family.</text>
</comment>
<feature type="transmembrane region" description="Helical" evidence="7">
    <location>
        <begin position="136"/>
        <end position="156"/>
    </location>
</feature>
<dbReference type="PANTHER" id="PTHR30477">
    <property type="entry name" value="ABC-TRANSPORTER METAL-BINDING PROTEIN"/>
    <property type="match status" value="1"/>
</dbReference>
<feature type="transmembrane region" description="Helical" evidence="7">
    <location>
        <begin position="168"/>
        <end position="187"/>
    </location>
</feature>
<dbReference type="InterPro" id="IPR037294">
    <property type="entry name" value="ABC_BtuC-like"/>
</dbReference>
<evidence type="ECO:0000256" key="3">
    <source>
        <dbReference type="ARBA" id="ARBA00022692"/>
    </source>
</evidence>
<dbReference type="AlphaFoldDB" id="A0A1W1XSR3"/>
<feature type="transmembrane region" description="Helical" evidence="7">
    <location>
        <begin position="193"/>
        <end position="211"/>
    </location>
</feature>
<proteinExistence type="inferred from homology"/>
<keyword evidence="4 7" id="KW-1133">Transmembrane helix</keyword>
<comment type="subcellular location">
    <subcellularLocation>
        <location evidence="6">Cell membrane</location>
        <topology evidence="6">Multi-pass membrane protein</topology>
    </subcellularLocation>
    <subcellularLocation>
        <location evidence="1">Membrane</location>
        <topology evidence="1">Multi-pass membrane protein</topology>
    </subcellularLocation>
</comment>
<feature type="transmembrane region" description="Helical" evidence="7">
    <location>
        <begin position="89"/>
        <end position="108"/>
    </location>
</feature>
<feature type="transmembrane region" description="Helical" evidence="7">
    <location>
        <begin position="244"/>
        <end position="265"/>
    </location>
</feature>
<keyword evidence="3 6" id="KW-0812">Transmembrane</keyword>
<dbReference type="Gene3D" id="1.10.3470.10">
    <property type="entry name" value="ABC transporter involved in vitamin B12 uptake, BtuC"/>
    <property type="match status" value="1"/>
</dbReference>
<gene>
    <name evidence="8" type="ORF">SAMN02745134_02987</name>
</gene>
<feature type="transmembrane region" description="Helical" evidence="7">
    <location>
        <begin position="64"/>
        <end position="82"/>
    </location>
</feature>
<feature type="transmembrane region" description="Helical" evidence="7">
    <location>
        <begin position="218"/>
        <end position="238"/>
    </location>
</feature>
<dbReference type="STRING" id="1121291.SAMN02745134_02987"/>
<dbReference type="GO" id="GO:0043190">
    <property type="term" value="C:ATP-binding cassette (ABC) transporter complex"/>
    <property type="evidence" value="ECO:0007669"/>
    <property type="project" value="InterPro"/>
</dbReference>
<keyword evidence="5 7" id="KW-0472">Membrane</keyword>
<evidence type="ECO:0000256" key="1">
    <source>
        <dbReference type="ARBA" id="ARBA00004141"/>
    </source>
</evidence>
<protein>
    <submittedName>
        <fullName evidence="8">Zinc/manganese transport system permease protein</fullName>
    </submittedName>
</protein>
<dbReference type="EMBL" id="FWXH01000015">
    <property type="protein sequence ID" value="SMC26926.1"/>
    <property type="molecule type" value="Genomic_DNA"/>
</dbReference>
<dbReference type="SUPFAM" id="SSF81345">
    <property type="entry name" value="ABC transporter involved in vitamin B12 uptake, BtuC"/>
    <property type="match status" value="1"/>
</dbReference>
<dbReference type="GO" id="GO:0055085">
    <property type="term" value="P:transmembrane transport"/>
    <property type="evidence" value="ECO:0007669"/>
    <property type="project" value="InterPro"/>
</dbReference>
<organism evidence="8 9">
    <name type="scientific">Clostridium acidisoli DSM 12555</name>
    <dbReference type="NCBI Taxonomy" id="1121291"/>
    <lineage>
        <taxon>Bacteria</taxon>
        <taxon>Bacillati</taxon>
        <taxon>Bacillota</taxon>
        <taxon>Clostridia</taxon>
        <taxon>Eubacteriales</taxon>
        <taxon>Clostridiaceae</taxon>
        <taxon>Clostridium</taxon>
    </lineage>
</organism>
<reference evidence="8 9" key="1">
    <citation type="submission" date="2017-04" db="EMBL/GenBank/DDBJ databases">
        <authorList>
            <person name="Afonso C.L."/>
            <person name="Miller P.J."/>
            <person name="Scott M.A."/>
            <person name="Spackman E."/>
            <person name="Goraichik I."/>
            <person name="Dimitrov K.M."/>
            <person name="Suarez D.L."/>
            <person name="Swayne D.E."/>
        </authorList>
    </citation>
    <scope>NUCLEOTIDE SEQUENCE [LARGE SCALE GENOMIC DNA]</scope>
    <source>
        <strain evidence="8 9">DSM 12555</strain>
    </source>
</reference>
<evidence type="ECO:0000256" key="4">
    <source>
        <dbReference type="ARBA" id="ARBA00022989"/>
    </source>
</evidence>
<evidence type="ECO:0000256" key="5">
    <source>
        <dbReference type="ARBA" id="ARBA00023136"/>
    </source>
</evidence>
<accession>A0A1W1XSR3</accession>
<keyword evidence="6" id="KW-0813">Transport</keyword>
<sequence>MINLEVFTDTFMVHAWISGTIVAILCTFVSYFVVVRRASFAAHALPQVGFAGGAGAVFFNINPIYGLSLFSIIGALLIGYLSDEEGNDVVTALILVATLGVGALFLGLSDKYAAGAYSLLFGQIVGVSTEQVIDTAVLGGLCVFLIIFLYRPLLLASISKEIAKSRGIPVRFLEMCFMVVLGLASAITVPIVGALLCFSLLIAPMAASTYLTSNPRKVLLLAMLFSLITIWSSLILAYFSGLPIGFLVSIIGAVFYMCSRIINFIR</sequence>
<evidence type="ECO:0000256" key="7">
    <source>
        <dbReference type="SAM" id="Phobius"/>
    </source>
</evidence>
<dbReference type="RefSeq" id="WP_084116817.1">
    <property type="nucleotide sequence ID" value="NZ_FWXH01000015.1"/>
</dbReference>
<name>A0A1W1XSR3_9CLOT</name>
<dbReference type="Proteomes" id="UP000192468">
    <property type="component" value="Unassembled WGS sequence"/>
</dbReference>
<keyword evidence="9" id="KW-1185">Reference proteome</keyword>
<feature type="transmembrane region" description="Helical" evidence="7">
    <location>
        <begin position="12"/>
        <end position="33"/>
    </location>
</feature>